<protein>
    <recommendedName>
        <fullName evidence="4">CxC2-like cysteine cluster KDZ transposase-associated domain-containing protein</fullName>
    </recommendedName>
</protein>
<dbReference type="Pfam" id="PF18759">
    <property type="entry name" value="Plavaka"/>
    <property type="match status" value="1"/>
</dbReference>
<organism evidence="2 3">
    <name type="scientific">Gymnopus androsaceus JB14</name>
    <dbReference type="NCBI Taxonomy" id="1447944"/>
    <lineage>
        <taxon>Eukaryota</taxon>
        <taxon>Fungi</taxon>
        <taxon>Dikarya</taxon>
        <taxon>Basidiomycota</taxon>
        <taxon>Agaricomycotina</taxon>
        <taxon>Agaricomycetes</taxon>
        <taxon>Agaricomycetidae</taxon>
        <taxon>Agaricales</taxon>
        <taxon>Marasmiineae</taxon>
        <taxon>Omphalotaceae</taxon>
        <taxon>Gymnopus</taxon>
    </lineage>
</organism>
<evidence type="ECO:0000256" key="1">
    <source>
        <dbReference type="SAM" id="MobiDB-lite"/>
    </source>
</evidence>
<dbReference type="AlphaFoldDB" id="A0A6A4GSD2"/>
<feature type="region of interest" description="Disordered" evidence="1">
    <location>
        <begin position="307"/>
        <end position="331"/>
    </location>
</feature>
<feature type="compositionally biased region" description="Acidic residues" evidence="1">
    <location>
        <begin position="311"/>
        <end position="324"/>
    </location>
</feature>
<keyword evidence="3" id="KW-1185">Reference proteome</keyword>
<dbReference type="EMBL" id="ML769748">
    <property type="protein sequence ID" value="KAE9388346.1"/>
    <property type="molecule type" value="Genomic_DNA"/>
</dbReference>
<proteinExistence type="predicted"/>
<sequence>IYAVLLFESLEQCLVAGCRERRCPKCDVSRKQLGDPLHSILRDPDKSIDAFQKAARGDSKASEKLGLCNINPFWKNLPLCNIFHCFTPNILHQLHKGVFKDHIVKWSIEAILGNLKDSEKEINTRFQSMLQHHTLRHFKKGISLVSQWTRNEYRNMEKVFLGVLAGTATSDVVICMCAVLDFIQYAHFDLHMDDSLEKMNAALKTFHDHKEAAFVEPGIREHFNIPKVHSMNHYTPMIRSHGSATNFNSEWSECLHIDFAKLAYRASSKKGYLKQMTKWLDWREKVLWFTRFLDWMLAGDGLDWLQKPTMDEEGDDEEEEDEIESTQTNSDSEELLYGESTCLVAKHPPHSNINLATLDSEYGCSTFVYAMERFLKDHDLLKPDYWDAAPAKYDLYKLVHITIPPMPEILGSPATDIIHATAAQAAKQWKYCPAQFDTVLAWKELPKGHSIPLDGLGPNGLHVARVRAIFNLPAELGTFPHPLAYVDWFTPLRKVDKDTLMYRVEHSERNHIRVSSIIPVTYISRSCHLVPFSGKCTNRSWTSESILDKCKSFLLNPYLRPVDFVHLRHRNEPIL</sequence>
<name>A0A6A4GSD2_9AGAR</name>
<evidence type="ECO:0000313" key="3">
    <source>
        <dbReference type="Proteomes" id="UP000799118"/>
    </source>
</evidence>
<dbReference type="Proteomes" id="UP000799118">
    <property type="component" value="Unassembled WGS sequence"/>
</dbReference>
<evidence type="ECO:0000313" key="2">
    <source>
        <dbReference type="EMBL" id="KAE9388346.1"/>
    </source>
</evidence>
<dbReference type="InterPro" id="IPR041078">
    <property type="entry name" value="Plavaka"/>
</dbReference>
<feature type="non-terminal residue" evidence="2">
    <location>
        <position position="1"/>
    </location>
</feature>
<evidence type="ECO:0008006" key="4">
    <source>
        <dbReference type="Google" id="ProtNLM"/>
    </source>
</evidence>
<gene>
    <name evidence="2" type="ORF">BT96DRAFT_1074145</name>
</gene>
<reference evidence="2" key="1">
    <citation type="journal article" date="2019" name="Environ. Microbiol.">
        <title>Fungal ecological strategies reflected in gene transcription - a case study of two litter decomposers.</title>
        <authorList>
            <person name="Barbi F."/>
            <person name="Kohler A."/>
            <person name="Barry K."/>
            <person name="Baskaran P."/>
            <person name="Daum C."/>
            <person name="Fauchery L."/>
            <person name="Ihrmark K."/>
            <person name="Kuo A."/>
            <person name="LaButti K."/>
            <person name="Lipzen A."/>
            <person name="Morin E."/>
            <person name="Grigoriev I.V."/>
            <person name="Henrissat B."/>
            <person name="Lindahl B."/>
            <person name="Martin F."/>
        </authorList>
    </citation>
    <scope>NUCLEOTIDE SEQUENCE</scope>
    <source>
        <strain evidence="2">JB14</strain>
    </source>
</reference>
<accession>A0A6A4GSD2</accession>
<dbReference type="OrthoDB" id="2418900at2759"/>